<dbReference type="AlphaFoldDB" id="A0A9W6W292"/>
<sequence>MTITGRSTMMSSAVLPQAAQHYLETLMKLKNYEYQSEFARHYFGEGEAKGKVDGVAKTILMVLSARGVCVSPDVRARIIGCGDLAQLEALAERAAVVSTAAELFD</sequence>
<organism evidence="1 2">
    <name type="scientific">Actinoallomurus iriomotensis</name>
    <dbReference type="NCBI Taxonomy" id="478107"/>
    <lineage>
        <taxon>Bacteria</taxon>
        <taxon>Bacillati</taxon>
        <taxon>Actinomycetota</taxon>
        <taxon>Actinomycetes</taxon>
        <taxon>Streptosporangiales</taxon>
        <taxon>Thermomonosporaceae</taxon>
        <taxon>Actinoallomurus</taxon>
    </lineage>
</organism>
<evidence type="ECO:0000313" key="2">
    <source>
        <dbReference type="Proteomes" id="UP001165074"/>
    </source>
</evidence>
<dbReference type="Proteomes" id="UP001165074">
    <property type="component" value="Unassembled WGS sequence"/>
</dbReference>
<protein>
    <submittedName>
        <fullName evidence="1">Uncharacterized protein</fullName>
    </submittedName>
</protein>
<keyword evidence="2" id="KW-1185">Reference proteome</keyword>
<reference evidence="1" key="1">
    <citation type="submission" date="2023-03" db="EMBL/GenBank/DDBJ databases">
        <title>Actinoallomurus iriomotensis NBRC 103684.</title>
        <authorList>
            <person name="Ichikawa N."/>
            <person name="Sato H."/>
            <person name="Tonouchi N."/>
        </authorList>
    </citation>
    <scope>NUCLEOTIDE SEQUENCE</scope>
    <source>
        <strain evidence="1">NBRC 103684</strain>
    </source>
</reference>
<evidence type="ECO:0000313" key="1">
    <source>
        <dbReference type="EMBL" id="GLY88209.1"/>
    </source>
</evidence>
<name>A0A9W6W292_9ACTN</name>
<dbReference type="EMBL" id="BSTK01000010">
    <property type="protein sequence ID" value="GLY88209.1"/>
    <property type="molecule type" value="Genomic_DNA"/>
</dbReference>
<dbReference type="RefSeq" id="WP_285577897.1">
    <property type="nucleotide sequence ID" value="NZ_BSTK01000010.1"/>
</dbReference>
<gene>
    <name evidence="1" type="ORF">Airi02_061380</name>
</gene>
<comment type="caution">
    <text evidence="1">The sequence shown here is derived from an EMBL/GenBank/DDBJ whole genome shotgun (WGS) entry which is preliminary data.</text>
</comment>
<accession>A0A9W6W292</accession>
<proteinExistence type="predicted"/>